<protein>
    <submittedName>
        <fullName evidence="1">Uncharacterized protein</fullName>
    </submittedName>
</protein>
<dbReference type="EMBL" id="RGET01000070">
    <property type="protein sequence ID" value="NBN88225.1"/>
    <property type="molecule type" value="Genomic_DNA"/>
</dbReference>
<proteinExistence type="predicted"/>
<name>A0A964V097_9PROT</name>
<sequence>MKKAIVTDRLLGAAPTDMDLRDYFAGQALTGLLANPKLEKAILEKQEWVEKTTWLFADAVMERRLKDNR</sequence>
<evidence type="ECO:0000313" key="2">
    <source>
        <dbReference type="Proteomes" id="UP000713222"/>
    </source>
</evidence>
<evidence type="ECO:0000313" key="1">
    <source>
        <dbReference type="EMBL" id="NBN88225.1"/>
    </source>
</evidence>
<dbReference type="AlphaFoldDB" id="A0A964V097"/>
<gene>
    <name evidence="1" type="ORF">EBV32_03950</name>
</gene>
<reference evidence="1" key="1">
    <citation type="submission" date="2018-10" db="EMBL/GenBank/DDBJ databases">
        <title>Iterative Subtractive Binning of Freshwater Chronoseries Metagenomes Recovers Nearly Complete Genomes from over Four Hundred Novel Species.</title>
        <authorList>
            <person name="Rodriguez-R L.M."/>
            <person name="Tsementzi D."/>
            <person name="Luo C."/>
            <person name="Konstantinidis K.T."/>
        </authorList>
    </citation>
    <scope>NUCLEOTIDE SEQUENCE</scope>
    <source>
        <strain evidence="1">WB7_6_001</strain>
    </source>
</reference>
<comment type="caution">
    <text evidence="1">The sequence shown here is derived from an EMBL/GenBank/DDBJ whole genome shotgun (WGS) entry which is preliminary data.</text>
</comment>
<accession>A0A964V097</accession>
<dbReference type="Proteomes" id="UP000713222">
    <property type="component" value="Unassembled WGS sequence"/>
</dbReference>
<organism evidence="1 2">
    <name type="scientific">Candidatus Fonsibacter lacus</name>
    <dbReference type="NCBI Taxonomy" id="2576439"/>
    <lineage>
        <taxon>Bacteria</taxon>
        <taxon>Pseudomonadati</taxon>
        <taxon>Pseudomonadota</taxon>
        <taxon>Alphaproteobacteria</taxon>
        <taxon>Candidatus Pelagibacterales</taxon>
        <taxon>Candidatus Pelagibacterales incertae sedis</taxon>
        <taxon>Candidatus Fonsibacter</taxon>
    </lineage>
</organism>